<feature type="domain" description="Cytochrome oxidase subunit I profile" evidence="6">
    <location>
        <begin position="1"/>
        <end position="447"/>
    </location>
</feature>
<feature type="transmembrane region" description="Helical" evidence="5">
    <location>
        <begin position="189"/>
        <end position="216"/>
    </location>
</feature>
<proteinExistence type="predicted"/>
<evidence type="ECO:0000256" key="2">
    <source>
        <dbReference type="ARBA" id="ARBA00022692"/>
    </source>
</evidence>
<dbReference type="PANTHER" id="PTHR10422:SF18">
    <property type="entry name" value="CYTOCHROME C OXIDASE SUBUNIT 1"/>
    <property type="match status" value="1"/>
</dbReference>
<evidence type="ECO:0000256" key="1">
    <source>
        <dbReference type="ARBA" id="ARBA00004141"/>
    </source>
</evidence>
<keyword evidence="3 5" id="KW-1133">Transmembrane helix</keyword>
<keyword evidence="4 5" id="KW-0472">Membrane</keyword>
<dbReference type="GO" id="GO:0004129">
    <property type="term" value="F:cytochrome-c oxidase activity"/>
    <property type="evidence" value="ECO:0007669"/>
    <property type="project" value="InterPro"/>
</dbReference>
<feature type="transmembrane region" description="Helical" evidence="5">
    <location>
        <begin position="379"/>
        <end position="400"/>
    </location>
</feature>
<dbReference type="GO" id="GO:0022904">
    <property type="term" value="P:respiratory electron transport chain"/>
    <property type="evidence" value="ECO:0007669"/>
    <property type="project" value="TreeGrafter"/>
</dbReference>
<dbReference type="GO" id="GO:0016020">
    <property type="term" value="C:membrane"/>
    <property type="evidence" value="ECO:0007669"/>
    <property type="project" value="UniProtKB-SubCell"/>
</dbReference>
<dbReference type="PRINTS" id="PR01165">
    <property type="entry name" value="CYCOXIDASEI"/>
</dbReference>
<dbReference type="PANTHER" id="PTHR10422">
    <property type="entry name" value="CYTOCHROME C OXIDASE SUBUNIT 1"/>
    <property type="match status" value="1"/>
</dbReference>
<reference evidence="7" key="1">
    <citation type="submission" date="2018-05" db="EMBL/GenBank/DDBJ databases">
        <authorList>
            <person name="Lanie J.A."/>
            <person name="Ng W.-L."/>
            <person name="Kazmierczak K.M."/>
            <person name="Andrzejewski T.M."/>
            <person name="Davidsen T.M."/>
            <person name="Wayne K.J."/>
            <person name="Tettelin H."/>
            <person name="Glass J.I."/>
            <person name="Rusch D."/>
            <person name="Podicherti R."/>
            <person name="Tsui H.-C.T."/>
            <person name="Winkler M.E."/>
        </authorList>
    </citation>
    <scope>NUCLEOTIDE SEQUENCE</scope>
</reference>
<feature type="transmembrane region" description="Helical" evidence="5">
    <location>
        <begin position="344"/>
        <end position="367"/>
    </location>
</feature>
<dbReference type="Gene3D" id="1.20.210.10">
    <property type="entry name" value="Cytochrome c oxidase-like, subunit I domain"/>
    <property type="match status" value="1"/>
</dbReference>
<gene>
    <name evidence="7" type="ORF">METZ01_LOCUS127693</name>
</gene>
<dbReference type="Pfam" id="PF00115">
    <property type="entry name" value="COX1"/>
    <property type="match status" value="1"/>
</dbReference>
<sequence>MNRWLTTTDHKDVGLMYFFATLLFGFIGLLLSLLIRIQLYQPNNGTAWLDWAPGDDAGAFYNSMVTMHGAVMVLFFVSPLSFAFANYVVPLQIGAKDMAFPRLNALSFWTFLFGGLVAASGFVFGGAADVGWTFYSPLTSLEYSPGNGVNLAGAGLVLLIISVTASTINFIVTILYHRQKNMDIWDMPIFTWTMLFTVILMLTIFPILLAAILMLVGDRLFETVFFIDENRGSILWGHLFWFFGHPEVYVVLLPELGMLAEIVPVFARKPLYGKRYIIYSLIVGTVLSVIVWVHHMFITGIDPLLREVMSVTTELISIPFAMVMICLIATLYNGKITFPTANLFALGAIGIFVIGGVTGVFLSSAAIDYHLRGTYYLVAHFHYTLGAVTLGVVAAVYYWYPLMFGRILDERLGKLHFWGSFFGTILTMTPLFYLTDMPRRIYVYGAN</sequence>
<dbReference type="PROSITE" id="PS00077">
    <property type="entry name" value="COX1_CUB"/>
    <property type="match status" value="1"/>
</dbReference>
<dbReference type="InterPro" id="IPR036927">
    <property type="entry name" value="Cyt_c_oxase-like_su1_sf"/>
</dbReference>
<feature type="transmembrane region" description="Helical" evidence="5">
    <location>
        <begin position="315"/>
        <end position="332"/>
    </location>
</feature>
<comment type="subcellular location">
    <subcellularLocation>
        <location evidence="1">Membrane</location>
        <topology evidence="1">Multi-pass membrane protein</topology>
    </subcellularLocation>
</comment>
<feature type="transmembrane region" description="Helical" evidence="5">
    <location>
        <begin position="15"/>
        <end position="39"/>
    </location>
</feature>
<feature type="transmembrane region" description="Helical" evidence="5">
    <location>
        <begin position="248"/>
        <end position="267"/>
    </location>
</feature>
<feature type="transmembrane region" description="Helical" evidence="5">
    <location>
        <begin position="148"/>
        <end position="177"/>
    </location>
</feature>
<evidence type="ECO:0000256" key="3">
    <source>
        <dbReference type="ARBA" id="ARBA00022989"/>
    </source>
</evidence>
<evidence type="ECO:0000259" key="6">
    <source>
        <dbReference type="PROSITE" id="PS50855"/>
    </source>
</evidence>
<dbReference type="SUPFAM" id="SSF81442">
    <property type="entry name" value="Cytochrome c oxidase subunit I-like"/>
    <property type="match status" value="1"/>
</dbReference>
<dbReference type="InterPro" id="IPR023616">
    <property type="entry name" value="Cyt_c_oxase-like_su1_dom"/>
</dbReference>
<dbReference type="InterPro" id="IPR023615">
    <property type="entry name" value="Cyt_c_Oxase_su1_BS"/>
</dbReference>
<feature type="transmembrane region" description="Helical" evidence="5">
    <location>
        <begin position="59"/>
        <end position="85"/>
    </location>
</feature>
<evidence type="ECO:0000313" key="7">
    <source>
        <dbReference type="EMBL" id="SVA74839.1"/>
    </source>
</evidence>
<dbReference type="AlphaFoldDB" id="A0A381YCM8"/>
<dbReference type="GO" id="GO:0020037">
    <property type="term" value="F:heme binding"/>
    <property type="evidence" value="ECO:0007669"/>
    <property type="project" value="InterPro"/>
</dbReference>
<organism evidence="7">
    <name type="scientific">marine metagenome</name>
    <dbReference type="NCBI Taxonomy" id="408172"/>
    <lineage>
        <taxon>unclassified sequences</taxon>
        <taxon>metagenomes</taxon>
        <taxon>ecological metagenomes</taxon>
    </lineage>
</organism>
<dbReference type="PROSITE" id="PS50855">
    <property type="entry name" value="COX1"/>
    <property type="match status" value="1"/>
</dbReference>
<feature type="transmembrane region" description="Helical" evidence="5">
    <location>
        <begin position="276"/>
        <end position="295"/>
    </location>
</feature>
<feature type="transmembrane region" description="Helical" evidence="5">
    <location>
        <begin position="106"/>
        <end position="128"/>
    </location>
</feature>
<feature type="transmembrane region" description="Helical" evidence="5">
    <location>
        <begin position="412"/>
        <end position="434"/>
    </location>
</feature>
<dbReference type="GO" id="GO:0015990">
    <property type="term" value="P:electron transport coupled proton transport"/>
    <property type="evidence" value="ECO:0007669"/>
    <property type="project" value="TreeGrafter"/>
</dbReference>
<dbReference type="GO" id="GO:0009060">
    <property type="term" value="P:aerobic respiration"/>
    <property type="evidence" value="ECO:0007669"/>
    <property type="project" value="InterPro"/>
</dbReference>
<dbReference type="EMBL" id="UINC01017927">
    <property type="protein sequence ID" value="SVA74839.1"/>
    <property type="molecule type" value="Genomic_DNA"/>
</dbReference>
<accession>A0A381YCM8</accession>
<name>A0A381YCM8_9ZZZZ</name>
<protein>
    <recommendedName>
        <fullName evidence="6">Cytochrome oxidase subunit I profile domain-containing protein</fullName>
    </recommendedName>
</protein>
<dbReference type="InterPro" id="IPR000883">
    <property type="entry name" value="Cyt_C_Oxase_1"/>
</dbReference>
<keyword evidence="2 5" id="KW-0812">Transmembrane</keyword>
<feature type="non-terminal residue" evidence="7">
    <location>
        <position position="447"/>
    </location>
</feature>
<evidence type="ECO:0000256" key="4">
    <source>
        <dbReference type="ARBA" id="ARBA00023136"/>
    </source>
</evidence>
<evidence type="ECO:0000256" key="5">
    <source>
        <dbReference type="SAM" id="Phobius"/>
    </source>
</evidence>